<comment type="caution">
    <text evidence="1">The sequence shown here is derived from an EMBL/GenBank/DDBJ whole genome shotgun (WGS) entry which is preliminary data.</text>
</comment>
<proteinExistence type="predicted"/>
<keyword evidence="2" id="KW-1185">Reference proteome</keyword>
<dbReference type="EMBL" id="JABBWD010000050">
    <property type="protein sequence ID" value="KAG1772934.1"/>
    <property type="molecule type" value="Genomic_DNA"/>
</dbReference>
<dbReference type="OrthoDB" id="3040430at2759"/>
<protein>
    <submittedName>
        <fullName evidence="1">Uncharacterized protein</fullName>
    </submittedName>
</protein>
<reference evidence="1" key="1">
    <citation type="journal article" date="2020" name="New Phytol.">
        <title>Comparative genomics reveals dynamic genome evolution in host specialist ectomycorrhizal fungi.</title>
        <authorList>
            <person name="Lofgren L.A."/>
            <person name="Nguyen N.H."/>
            <person name="Vilgalys R."/>
            <person name="Ruytinx J."/>
            <person name="Liao H.L."/>
            <person name="Branco S."/>
            <person name="Kuo A."/>
            <person name="LaButti K."/>
            <person name="Lipzen A."/>
            <person name="Andreopoulos W."/>
            <person name="Pangilinan J."/>
            <person name="Riley R."/>
            <person name="Hundley H."/>
            <person name="Na H."/>
            <person name="Barry K."/>
            <person name="Grigoriev I.V."/>
            <person name="Stajich J.E."/>
            <person name="Kennedy P.G."/>
        </authorList>
    </citation>
    <scope>NUCLEOTIDE SEQUENCE</scope>
    <source>
        <strain evidence="1">DOB743</strain>
    </source>
</reference>
<evidence type="ECO:0000313" key="2">
    <source>
        <dbReference type="Proteomes" id="UP000714275"/>
    </source>
</evidence>
<sequence length="85" mass="9815">YFQTLYNGYKVWRPASEYSHRKQLSKGGCYFFQVQQILVELQPPKSFVIIILSIVPHAAAKVEQLFSDLGGTQSAKRCYHIHLKN</sequence>
<dbReference type="AlphaFoldDB" id="A0A9P6ZN12"/>
<feature type="non-terminal residue" evidence="1">
    <location>
        <position position="1"/>
    </location>
</feature>
<name>A0A9P6ZN12_9AGAM</name>
<gene>
    <name evidence="1" type="ORF">EV702DRAFT_1010336</name>
</gene>
<accession>A0A9P6ZN12</accession>
<evidence type="ECO:0000313" key="1">
    <source>
        <dbReference type="EMBL" id="KAG1772934.1"/>
    </source>
</evidence>
<feature type="non-terminal residue" evidence="1">
    <location>
        <position position="85"/>
    </location>
</feature>
<organism evidence="1 2">
    <name type="scientific">Suillus placidus</name>
    <dbReference type="NCBI Taxonomy" id="48579"/>
    <lineage>
        <taxon>Eukaryota</taxon>
        <taxon>Fungi</taxon>
        <taxon>Dikarya</taxon>
        <taxon>Basidiomycota</taxon>
        <taxon>Agaricomycotina</taxon>
        <taxon>Agaricomycetes</taxon>
        <taxon>Agaricomycetidae</taxon>
        <taxon>Boletales</taxon>
        <taxon>Suillineae</taxon>
        <taxon>Suillaceae</taxon>
        <taxon>Suillus</taxon>
    </lineage>
</organism>
<dbReference type="Proteomes" id="UP000714275">
    <property type="component" value="Unassembled WGS sequence"/>
</dbReference>